<accession>A0A915CJE8</accession>
<proteinExistence type="predicted"/>
<name>A0A915CJE8_PARUN</name>
<dbReference type="WBParaSite" id="PgR216X_g001_t01">
    <property type="protein sequence ID" value="PgR216X_g001_t01"/>
    <property type="gene ID" value="PgR216X_g001"/>
</dbReference>
<protein>
    <submittedName>
        <fullName evidence="2">Uncharacterized protein</fullName>
    </submittedName>
</protein>
<reference evidence="2" key="1">
    <citation type="submission" date="2022-11" db="UniProtKB">
        <authorList>
            <consortium name="WormBaseParasite"/>
        </authorList>
    </citation>
    <scope>IDENTIFICATION</scope>
</reference>
<evidence type="ECO:0000313" key="2">
    <source>
        <dbReference type="WBParaSite" id="PgR216X_g001_t01"/>
    </source>
</evidence>
<dbReference type="Proteomes" id="UP000887569">
    <property type="component" value="Unplaced"/>
</dbReference>
<sequence>MRKPMVLLKMSILLHSPIDYKRRIGIDRMNVSASGTAVGANSSSLDGKHLVRWEIPVERNNQANAGASGSLSVASSGPLHIKTLTWQSILSQLLARLFPASRKCTIQCDSLTAGKARECNCELVTSNAEINQYDWLQVGKITVNGAAFEQVTKYEYHNGLESLTRMDKCKVREANFRTHRCSRIVDPTETGNIQWR</sequence>
<dbReference type="AlphaFoldDB" id="A0A915CJE8"/>
<organism evidence="1 2">
    <name type="scientific">Parascaris univalens</name>
    <name type="common">Nematode worm</name>
    <dbReference type="NCBI Taxonomy" id="6257"/>
    <lineage>
        <taxon>Eukaryota</taxon>
        <taxon>Metazoa</taxon>
        <taxon>Ecdysozoa</taxon>
        <taxon>Nematoda</taxon>
        <taxon>Chromadorea</taxon>
        <taxon>Rhabditida</taxon>
        <taxon>Spirurina</taxon>
        <taxon>Ascaridomorpha</taxon>
        <taxon>Ascaridoidea</taxon>
        <taxon>Ascarididae</taxon>
        <taxon>Parascaris</taxon>
    </lineage>
</organism>
<evidence type="ECO:0000313" key="1">
    <source>
        <dbReference type="Proteomes" id="UP000887569"/>
    </source>
</evidence>
<keyword evidence="1" id="KW-1185">Reference proteome</keyword>